<dbReference type="Proteomes" id="UP000240811">
    <property type="component" value="Unassembled WGS sequence"/>
</dbReference>
<protein>
    <submittedName>
        <fullName evidence="7">Polyprenyl synthetase</fullName>
    </submittedName>
</protein>
<dbReference type="PROSITE" id="PS00444">
    <property type="entry name" value="POLYPRENYL_SYNTHASE_2"/>
    <property type="match status" value="1"/>
</dbReference>
<keyword evidence="3 6" id="KW-0808">Transferase</keyword>
<comment type="similarity">
    <text evidence="2 6">Belongs to the FPP/GGPP synthase family.</text>
</comment>
<dbReference type="EMBL" id="PSQJ01000001">
    <property type="protein sequence ID" value="PTL87049.1"/>
    <property type="molecule type" value="Genomic_DNA"/>
</dbReference>
<proteinExistence type="inferred from homology"/>
<dbReference type="InterPro" id="IPR033749">
    <property type="entry name" value="Polyprenyl_synt_CS"/>
</dbReference>
<comment type="caution">
    <text evidence="7">The sequence shown here is derived from an EMBL/GenBank/DDBJ whole genome shotgun (WGS) entry which is preliminary data.</text>
</comment>
<evidence type="ECO:0000256" key="4">
    <source>
        <dbReference type="ARBA" id="ARBA00022723"/>
    </source>
</evidence>
<sequence>MKMLEELTAKDMKKVNALILDRIHSNVGMIPEVAKYLIFAGGKRLRPMLTLATSSMLKYDGDKHLLLASAIEFIHTATLLHDDVVDDGQLRRGKVAARLVWGNQASVLVGDFLLSQAFRMVIETESQQALEALSLVACTLSEGELRQLSISKNINVSEEDYLQVIESKTAVLFAAALEIASLIAGAEHSIQQFLKSYGMNLGIAFQLIDDVMDYSGGIDEMGKNIGDDFRNGKVTLPVILAFQRGTNKEKDFWKSVINESKICADSLEKALVLIKDSNALVDTESRANFYCQKAKDSLKYLPENSWKESFIEVVDFCIGRIS</sequence>
<keyword evidence="4" id="KW-0479">Metal-binding</keyword>
<dbReference type="CDD" id="cd00685">
    <property type="entry name" value="Trans_IPPS_HT"/>
    <property type="match status" value="1"/>
</dbReference>
<dbReference type="PROSITE" id="PS00723">
    <property type="entry name" value="POLYPRENYL_SYNTHASE_1"/>
    <property type="match status" value="1"/>
</dbReference>
<dbReference type="GO" id="GO:0008299">
    <property type="term" value="P:isoprenoid biosynthetic process"/>
    <property type="evidence" value="ECO:0007669"/>
    <property type="project" value="InterPro"/>
</dbReference>
<accession>A0A2T4VZ35</accession>
<dbReference type="SFLD" id="SFLDS00005">
    <property type="entry name" value="Isoprenoid_Synthase_Type_I"/>
    <property type="match status" value="1"/>
</dbReference>
<evidence type="ECO:0000313" key="7">
    <source>
        <dbReference type="EMBL" id="PTL87049.1"/>
    </source>
</evidence>
<evidence type="ECO:0000256" key="6">
    <source>
        <dbReference type="RuleBase" id="RU004466"/>
    </source>
</evidence>
<dbReference type="PANTHER" id="PTHR12001:SF69">
    <property type="entry name" value="ALL TRANS-POLYPRENYL-DIPHOSPHATE SYNTHASE PDSS1"/>
    <property type="match status" value="1"/>
</dbReference>
<comment type="cofactor">
    <cofactor evidence="1">
        <name>Mg(2+)</name>
        <dbReference type="ChEBI" id="CHEBI:18420"/>
    </cofactor>
</comment>
<evidence type="ECO:0000256" key="2">
    <source>
        <dbReference type="ARBA" id="ARBA00006706"/>
    </source>
</evidence>
<name>A0A2T4VZ35_9HYPH</name>
<dbReference type="InterPro" id="IPR000092">
    <property type="entry name" value="Polyprenyl_synt"/>
</dbReference>
<dbReference type="Gene3D" id="1.10.600.10">
    <property type="entry name" value="Farnesyl Diphosphate Synthase"/>
    <property type="match status" value="1"/>
</dbReference>
<dbReference type="AlphaFoldDB" id="A0A2T4VZ35"/>
<dbReference type="GO" id="GO:0004659">
    <property type="term" value="F:prenyltransferase activity"/>
    <property type="evidence" value="ECO:0007669"/>
    <property type="project" value="InterPro"/>
</dbReference>
<dbReference type="GO" id="GO:0046872">
    <property type="term" value="F:metal ion binding"/>
    <property type="evidence" value="ECO:0007669"/>
    <property type="project" value="UniProtKB-KW"/>
</dbReference>
<evidence type="ECO:0000256" key="3">
    <source>
        <dbReference type="ARBA" id="ARBA00022679"/>
    </source>
</evidence>
<gene>
    <name evidence="7" type="ORF">C4617_01210</name>
</gene>
<evidence type="ECO:0000313" key="8">
    <source>
        <dbReference type="Proteomes" id="UP000240811"/>
    </source>
</evidence>
<evidence type="ECO:0000256" key="5">
    <source>
        <dbReference type="ARBA" id="ARBA00022842"/>
    </source>
</evidence>
<dbReference type="PANTHER" id="PTHR12001">
    <property type="entry name" value="GERANYLGERANYL PYROPHOSPHATE SYNTHASE"/>
    <property type="match status" value="1"/>
</dbReference>
<dbReference type="InterPro" id="IPR008949">
    <property type="entry name" value="Isoprenoid_synthase_dom_sf"/>
</dbReference>
<keyword evidence="5" id="KW-0460">Magnesium</keyword>
<organism evidence="7 8">
    <name type="scientific">Candidatus Liberibacter europaeus</name>
    <dbReference type="NCBI Taxonomy" id="744859"/>
    <lineage>
        <taxon>Bacteria</taxon>
        <taxon>Pseudomonadati</taxon>
        <taxon>Pseudomonadota</taxon>
        <taxon>Alphaproteobacteria</taxon>
        <taxon>Hyphomicrobiales</taxon>
        <taxon>Rhizobiaceae</taxon>
        <taxon>Liberibacter</taxon>
    </lineage>
</organism>
<evidence type="ECO:0000256" key="1">
    <source>
        <dbReference type="ARBA" id="ARBA00001946"/>
    </source>
</evidence>
<dbReference type="SUPFAM" id="SSF48576">
    <property type="entry name" value="Terpenoid synthases"/>
    <property type="match status" value="1"/>
</dbReference>
<dbReference type="Pfam" id="PF00348">
    <property type="entry name" value="polyprenyl_synt"/>
    <property type="match status" value="1"/>
</dbReference>
<reference evidence="8" key="1">
    <citation type="submission" date="2018-02" db="EMBL/GenBank/DDBJ databases">
        <title>Genome sequence of Candidatus Liberibacter europaeus.</title>
        <authorList>
            <person name="Frampton R.A."/>
            <person name="Thompson S.M."/>
            <person name="David C."/>
            <person name="Addison S.M."/>
            <person name="Smith G.R."/>
        </authorList>
    </citation>
    <scope>NUCLEOTIDE SEQUENCE [LARGE SCALE GENOMIC DNA]</scope>
</reference>